<gene>
    <name evidence="5" type="ORF">D7V20_03770</name>
</gene>
<keyword evidence="3" id="KW-0732">Signal</keyword>
<organism evidence="5 6">
    <name type="scientific">Acinetobacter rongchengensis</name>
    <dbReference type="NCBI Taxonomy" id="2419601"/>
    <lineage>
        <taxon>Bacteria</taxon>
        <taxon>Pseudomonadati</taxon>
        <taxon>Pseudomonadota</taxon>
        <taxon>Gammaproteobacteria</taxon>
        <taxon>Moraxellales</taxon>
        <taxon>Moraxellaceae</taxon>
        <taxon>Acinetobacter</taxon>
    </lineage>
</organism>
<feature type="compositionally biased region" description="Polar residues" evidence="2">
    <location>
        <begin position="439"/>
        <end position="460"/>
    </location>
</feature>
<evidence type="ECO:0000313" key="6">
    <source>
        <dbReference type="Proteomes" id="UP000280405"/>
    </source>
</evidence>
<sequence length="517" mass="56079">MTRYNKLKIAILTIMTSQSISAITINPIQIQSGSGDLLYAEMKFSNANPNEKIEVGLAEAEDMMSVGFANQPPGHLNFYTRRSNDGTGVIVITSSRPMVDPELNILLKVKEGSATHLQQIKTALTRGRPNPATAKITATNNEKLLKPQVIVSEKDIALNLPSSTSYQANTPTPTPSTAKSVASINFQRPLVISVSAPPILQSTPKTAPQVIVSNHIPATTQQAVVAPAPTIQNVQKTTTPIEVAAVKAKSEPTKTENTQPKPEVAKAEAEKPKAETAKAEATKSKPEATKIETAKAKPEAKTDTTKSKPETAKNETAKAATKTAPPVKPHTKKTNNGNDPEHVVQANESLWTIASRIAAETQQSIPEVMKQIKENNANAFIQGDINRIRRGAALNLAASYKQTPQVKYKTPTAPITTRKQSGSAKYRLDQAEMSLIADNEQNSPQGSAKKNTQVNQTNTELSTKVMTSREKTVKLQRNVTQLASALQEKNRRIQLLNARLAQLQQQLQQQNAKQPKS</sequence>
<evidence type="ECO:0000256" key="3">
    <source>
        <dbReference type="SAM" id="SignalP"/>
    </source>
</evidence>
<keyword evidence="6" id="KW-1185">Reference proteome</keyword>
<feature type="domain" description="FimV N-terminal" evidence="4">
    <location>
        <begin position="26"/>
        <end position="119"/>
    </location>
</feature>
<dbReference type="InterPro" id="IPR057840">
    <property type="entry name" value="FimV_N"/>
</dbReference>
<feature type="compositionally biased region" description="Basic and acidic residues" evidence="2">
    <location>
        <begin position="263"/>
        <end position="316"/>
    </location>
</feature>
<keyword evidence="1" id="KW-0175">Coiled coil</keyword>
<evidence type="ECO:0000256" key="1">
    <source>
        <dbReference type="SAM" id="Coils"/>
    </source>
</evidence>
<protein>
    <recommendedName>
        <fullName evidence="4">FimV N-terminal domain-containing protein</fullName>
    </recommendedName>
</protein>
<dbReference type="Pfam" id="PF25800">
    <property type="entry name" value="FimV_N"/>
    <property type="match status" value="1"/>
</dbReference>
<feature type="signal peptide" evidence="3">
    <location>
        <begin position="1"/>
        <end position="22"/>
    </location>
</feature>
<evidence type="ECO:0000313" key="5">
    <source>
        <dbReference type="EMBL" id="RKG39733.1"/>
    </source>
</evidence>
<comment type="caution">
    <text evidence="5">The sequence shown here is derived from an EMBL/GenBank/DDBJ whole genome shotgun (WGS) entry which is preliminary data.</text>
</comment>
<evidence type="ECO:0000259" key="4">
    <source>
        <dbReference type="Pfam" id="PF25800"/>
    </source>
</evidence>
<name>A0A3A8FG50_9GAMM</name>
<accession>A0A3A8FG50</accession>
<reference evidence="5 6" key="1">
    <citation type="submission" date="2018-09" db="EMBL/GenBank/DDBJ databases">
        <title>The draft genome of Acinetobacter spp. strains.</title>
        <authorList>
            <person name="Qin J."/>
            <person name="Feng Y."/>
            <person name="Zong Z."/>
        </authorList>
    </citation>
    <scope>NUCLEOTIDE SEQUENCE [LARGE SCALE GENOMIC DNA]</scope>
    <source>
        <strain evidence="5 6">WCHAc060115</strain>
    </source>
</reference>
<dbReference type="EMBL" id="RAXT01000004">
    <property type="protein sequence ID" value="RKG39733.1"/>
    <property type="molecule type" value="Genomic_DNA"/>
</dbReference>
<feature type="chain" id="PRO_5017431267" description="FimV N-terminal domain-containing protein" evidence="3">
    <location>
        <begin position="23"/>
        <end position="517"/>
    </location>
</feature>
<feature type="region of interest" description="Disordered" evidence="2">
    <location>
        <begin position="438"/>
        <end position="460"/>
    </location>
</feature>
<feature type="region of interest" description="Disordered" evidence="2">
    <location>
        <begin position="247"/>
        <end position="341"/>
    </location>
</feature>
<proteinExistence type="predicted"/>
<dbReference type="RefSeq" id="WP_120383004.1">
    <property type="nucleotide sequence ID" value="NZ_RAXT01000004.1"/>
</dbReference>
<feature type="coiled-coil region" evidence="1">
    <location>
        <begin position="479"/>
        <end position="513"/>
    </location>
</feature>
<dbReference type="OrthoDB" id="5298707at2"/>
<evidence type="ECO:0000256" key="2">
    <source>
        <dbReference type="SAM" id="MobiDB-lite"/>
    </source>
</evidence>
<dbReference type="AlphaFoldDB" id="A0A3A8FG50"/>
<dbReference type="Proteomes" id="UP000280405">
    <property type="component" value="Unassembled WGS sequence"/>
</dbReference>